<protein>
    <submittedName>
        <fullName evidence="2">Uncharacterized protein</fullName>
    </submittedName>
</protein>
<name>A0A284RSU9_ARMOS</name>
<reference evidence="3" key="1">
    <citation type="journal article" date="2017" name="Nat. Ecol. Evol.">
        <title>Genome expansion and lineage-specific genetic innovations in the forest pathogenic fungi Armillaria.</title>
        <authorList>
            <person name="Sipos G."/>
            <person name="Prasanna A.N."/>
            <person name="Walter M.C."/>
            <person name="O'Connor E."/>
            <person name="Balint B."/>
            <person name="Krizsan K."/>
            <person name="Kiss B."/>
            <person name="Hess J."/>
            <person name="Varga T."/>
            <person name="Slot J."/>
            <person name="Riley R."/>
            <person name="Boka B."/>
            <person name="Rigling D."/>
            <person name="Barry K."/>
            <person name="Lee J."/>
            <person name="Mihaltcheva S."/>
            <person name="LaButti K."/>
            <person name="Lipzen A."/>
            <person name="Waldron R."/>
            <person name="Moloney N.M."/>
            <person name="Sperisen C."/>
            <person name="Kredics L."/>
            <person name="Vagvoelgyi C."/>
            <person name="Patrignani A."/>
            <person name="Fitzpatrick D."/>
            <person name="Nagy I."/>
            <person name="Doyle S."/>
            <person name="Anderson J.B."/>
            <person name="Grigoriev I.V."/>
            <person name="Gueldener U."/>
            <person name="Muensterkoetter M."/>
            <person name="Nagy L.G."/>
        </authorList>
    </citation>
    <scope>NUCLEOTIDE SEQUENCE [LARGE SCALE GENOMIC DNA]</scope>
    <source>
        <strain evidence="3">C18/9</strain>
    </source>
</reference>
<dbReference type="Proteomes" id="UP000219338">
    <property type="component" value="Unassembled WGS sequence"/>
</dbReference>
<proteinExistence type="predicted"/>
<dbReference type="EMBL" id="FUEG01000015">
    <property type="protein sequence ID" value="SJL11785.1"/>
    <property type="molecule type" value="Genomic_DNA"/>
</dbReference>
<feature type="region of interest" description="Disordered" evidence="1">
    <location>
        <begin position="57"/>
        <end position="82"/>
    </location>
</feature>
<dbReference type="OrthoDB" id="10579190at2759"/>
<organism evidence="2 3">
    <name type="scientific">Armillaria ostoyae</name>
    <name type="common">Armillaria root rot fungus</name>
    <dbReference type="NCBI Taxonomy" id="47428"/>
    <lineage>
        <taxon>Eukaryota</taxon>
        <taxon>Fungi</taxon>
        <taxon>Dikarya</taxon>
        <taxon>Basidiomycota</taxon>
        <taxon>Agaricomycotina</taxon>
        <taxon>Agaricomycetes</taxon>
        <taxon>Agaricomycetidae</taxon>
        <taxon>Agaricales</taxon>
        <taxon>Marasmiineae</taxon>
        <taxon>Physalacriaceae</taxon>
        <taxon>Armillaria</taxon>
    </lineage>
</organism>
<dbReference type="AlphaFoldDB" id="A0A284RSU9"/>
<evidence type="ECO:0000313" key="2">
    <source>
        <dbReference type="EMBL" id="SJL11785.1"/>
    </source>
</evidence>
<evidence type="ECO:0000256" key="1">
    <source>
        <dbReference type="SAM" id="MobiDB-lite"/>
    </source>
</evidence>
<evidence type="ECO:0000313" key="3">
    <source>
        <dbReference type="Proteomes" id="UP000219338"/>
    </source>
</evidence>
<keyword evidence="3" id="KW-1185">Reference proteome</keyword>
<gene>
    <name evidence="2" type="ORF">ARMOST_15194</name>
</gene>
<accession>A0A284RSU9</accession>
<sequence>MLEKEDVDRGCWRAGDVEEEGGIKIGTPTANDDDDIHNYGRTTITAAATAYPTDIQHRPPPLHPVTPRTPESCIPHYLGGGT</sequence>